<accession>A0A167AH51</accession>
<proteinExistence type="inferred from homology"/>
<dbReference type="STRING" id="1763538.LPB68_08705"/>
<keyword evidence="5" id="KW-0479">Metal-binding</keyword>
<dbReference type="GO" id="GO:0030272">
    <property type="term" value="F:5-formyltetrahydrofolate cyclo-ligase activity"/>
    <property type="evidence" value="ECO:0007669"/>
    <property type="project" value="UniProtKB-EC"/>
</dbReference>
<dbReference type="SUPFAM" id="SSF100950">
    <property type="entry name" value="NagB/RpiA/CoA transferase-like"/>
    <property type="match status" value="1"/>
</dbReference>
<dbReference type="InterPro" id="IPR024185">
    <property type="entry name" value="FTHF_cligase-like_sf"/>
</dbReference>
<keyword evidence="5" id="KW-0460">Magnesium</keyword>
<dbReference type="PANTHER" id="PTHR23407">
    <property type="entry name" value="ATPASE INHIBITOR/5-FORMYLTETRAHYDROFOLATE CYCLO-LIGASE"/>
    <property type="match status" value="1"/>
</dbReference>
<dbReference type="GO" id="GO:0035999">
    <property type="term" value="P:tetrahydrofolate interconversion"/>
    <property type="evidence" value="ECO:0007669"/>
    <property type="project" value="TreeGrafter"/>
</dbReference>
<dbReference type="PIRSF" id="PIRSF006806">
    <property type="entry name" value="FTHF_cligase"/>
    <property type="match status" value="1"/>
</dbReference>
<dbReference type="Gene3D" id="3.40.50.10420">
    <property type="entry name" value="NagB/RpiA/CoA transferase-like"/>
    <property type="match status" value="1"/>
</dbReference>
<organism evidence="6 7">
    <name type="scientific">Paenibacillus crassostreae</name>
    <dbReference type="NCBI Taxonomy" id="1763538"/>
    <lineage>
        <taxon>Bacteria</taxon>
        <taxon>Bacillati</taxon>
        <taxon>Bacillota</taxon>
        <taxon>Bacilli</taxon>
        <taxon>Bacillales</taxon>
        <taxon>Paenibacillaceae</taxon>
        <taxon>Paenibacillus</taxon>
    </lineage>
</organism>
<keyword evidence="2 4" id="KW-0547">Nucleotide-binding</keyword>
<dbReference type="AlphaFoldDB" id="A0A167AH51"/>
<dbReference type="KEGG" id="pcx:LPB68_08705"/>
<gene>
    <name evidence="6" type="ORF">PNBC_20855</name>
</gene>
<dbReference type="Pfam" id="PF01812">
    <property type="entry name" value="5-FTHF_cyc-lig"/>
    <property type="match status" value="1"/>
</dbReference>
<feature type="binding site" evidence="4">
    <location>
        <position position="65"/>
    </location>
    <ligand>
        <name>substrate</name>
    </ligand>
</feature>
<dbReference type="NCBIfam" id="TIGR02727">
    <property type="entry name" value="MTHFS_bact"/>
    <property type="match status" value="1"/>
</dbReference>
<dbReference type="EMBL" id="LSFN01000044">
    <property type="protein sequence ID" value="OAB71016.1"/>
    <property type="molecule type" value="Genomic_DNA"/>
</dbReference>
<comment type="cofactor">
    <cofactor evidence="5">
        <name>Mg(2+)</name>
        <dbReference type="ChEBI" id="CHEBI:18420"/>
    </cofactor>
</comment>
<dbReference type="GO" id="GO:0005524">
    <property type="term" value="F:ATP binding"/>
    <property type="evidence" value="ECO:0007669"/>
    <property type="project" value="UniProtKB-KW"/>
</dbReference>
<keyword evidence="7" id="KW-1185">Reference proteome</keyword>
<evidence type="ECO:0000256" key="5">
    <source>
        <dbReference type="RuleBase" id="RU361279"/>
    </source>
</evidence>
<protein>
    <recommendedName>
        <fullName evidence="5">5-formyltetrahydrofolate cyclo-ligase</fullName>
        <ecNumber evidence="5">6.3.3.2</ecNumber>
    </recommendedName>
</protein>
<evidence type="ECO:0000256" key="2">
    <source>
        <dbReference type="ARBA" id="ARBA00022741"/>
    </source>
</evidence>
<reference evidence="6 7" key="1">
    <citation type="submission" date="2016-02" db="EMBL/GenBank/DDBJ databases">
        <title>Paenibacillus sp. LPB0068, isolated from Crassostrea gigas.</title>
        <authorList>
            <person name="Shin S.-K."/>
            <person name="Yi H."/>
        </authorList>
    </citation>
    <scope>NUCLEOTIDE SEQUENCE [LARGE SCALE GENOMIC DNA]</scope>
    <source>
        <strain evidence="6 7">LPB0068</strain>
    </source>
</reference>
<dbReference type="GO" id="GO:0046872">
    <property type="term" value="F:metal ion binding"/>
    <property type="evidence" value="ECO:0007669"/>
    <property type="project" value="UniProtKB-KW"/>
</dbReference>
<evidence type="ECO:0000256" key="3">
    <source>
        <dbReference type="ARBA" id="ARBA00022840"/>
    </source>
</evidence>
<feature type="binding site" evidence="4">
    <location>
        <begin position="14"/>
        <end position="18"/>
    </location>
    <ligand>
        <name>ATP</name>
        <dbReference type="ChEBI" id="CHEBI:30616"/>
    </ligand>
</feature>
<evidence type="ECO:0000313" key="7">
    <source>
        <dbReference type="Proteomes" id="UP000077134"/>
    </source>
</evidence>
<dbReference type="EC" id="6.3.3.2" evidence="5"/>
<dbReference type="Proteomes" id="UP000077134">
    <property type="component" value="Unassembled WGS sequence"/>
</dbReference>
<feature type="binding site" evidence="4">
    <location>
        <begin position="145"/>
        <end position="153"/>
    </location>
    <ligand>
        <name>ATP</name>
        <dbReference type="ChEBI" id="CHEBI:30616"/>
    </ligand>
</feature>
<evidence type="ECO:0000313" key="6">
    <source>
        <dbReference type="EMBL" id="OAB71016.1"/>
    </source>
</evidence>
<dbReference type="InterPro" id="IPR002698">
    <property type="entry name" value="FTHF_cligase"/>
</dbReference>
<keyword evidence="3 4" id="KW-0067">ATP-binding</keyword>
<comment type="similarity">
    <text evidence="1 5">Belongs to the 5-formyltetrahydrofolate cyclo-ligase family.</text>
</comment>
<sequence length="211" mass="24283">MGMKVNNDSICCDKKTMRLRMTKARNELSVNQREHWSSKAISYLIEVFETMRITNALVYIPFRSELDTRSFIEWGWDKGMNILVPRCNPSDYSMEIYSLSHWDELSPGAYGIEEPDPLLLNALDLHFVPEVIILPGLAFDPFGGRLGYGSGYYDRLYERLQPWMDHNKPPILIGLGYGMQVVDKVPMDEHDAPLHMLVTEKGIVDINKNNK</sequence>
<evidence type="ECO:0000256" key="4">
    <source>
        <dbReference type="PIRSR" id="PIRSR006806-1"/>
    </source>
</evidence>
<comment type="catalytic activity">
    <reaction evidence="5">
        <text>(6S)-5-formyl-5,6,7,8-tetrahydrofolate + ATP = (6R)-5,10-methenyltetrahydrofolate + ADP + phosphate</text>
        <dbReference type="Rhea" id="RHEA:10488"/>
        <dbReference type="ChEBI" id="CHEBI:30616"/>
        <dbReference type="ChEBI" id="CHEBI:43474"/>
        <dbReference type="ChEBI" id="CHEBI:57455"/>
        <dbReference type="ChEBI" id="CHEBI:57457"/>
        <dbReference type="ChEBI" id="CHEBI:456216"/>
        <dbReference type="EC" id="6.3.3.2"/>
    </reaction>
</comment>
<feature type="binding site" evidence="4">
    <location>
        <position position="60"/>
    </location>
    <ligand>
        <name>substrate</name>
    </ligand>
</feature>
<dbReference type="PANTHER" id="PTHR23407:SF1">
    <property type="entry name" value="5-FORMYLTETRAHYDROFOLATE CYCLO-LIGASE"/>
    <property type="match status" value="1"/>
</dbReference>
<dbReference type="GO" id="GO:0009396">
    <property type="term" value="P:folic acid-containing compound biosynthetic process"/>
    <property type="evidence" value="ECO:0007669"/>
    <property type="project" value="TreeGrafter"/>
</dbReference>
<dbReference type="InterPro" id="IPR037171">
    <property type="entry name" value="NagB/RpiA_transferase-like"/>
</dbReference>
<name>A0A167AH51_9BACL</name>
<comment type="caution">
    <text evidence="6">The sequence shown here is derived from an EMBL/GenBank/DDBJ whole genome shotgun (WGS) entry which is preliminary data.</text>
</comment>
<evidence type="ECO:0000256" key="1">
    <source>
        <dbReference type="ARBA" id="ARBA00010638"/>
    </source>
</evidence>